<dbReference type="Proteomes" id="UP000309747">
    <property type="component" value="Unassembled WGS sequence"/>
</dbReference>
<dbReference type="Pfam" id="PF00496">
    <property type="entry name" value="SBP_bac_5"/>
    <property type="match status" value="1"/>
</dbReference>
<evidence type="ECO:0000313" key="7">
    <source>
        <dbReference type="EMBL" id="TJZ90609.1"/>
    </source>
</evidence>
<dbReference type="Gene3D" id="3.90.76.10">
    <property type="entry name" value="Dipeptide-binding Protein, Domain 1"/>
    <property type="match status" value="1"/>
</dbReference>
<comment type="caution">
    <text evidence="7">The sequence shown here is derived from an EMBL/GenBank/DDBJ whole genome shotgun (WGS) entry which is preliminary data.</text>
</comment>
<comment type="subcellular location">
    <subcellularLocation>
        <location evidence="1">Periplasm</location>
    </subcellularLocation>
</comment>
<evidence type="ECO:0000256" key="5">
    <source>
        <dbReference type="SAM" id="SignalP"/>
    </source>
</evidence>
<evidence type="ECO:0000259" key="6">
    <source>
        <dbReference type="Pfam" id="PF00496"/>
    </source>
</evidence>
<organism evidence="7 8">
    <name type="scientific">Paracoccus gahaiensis</name>
    <dbReference type="NCBI Taxonomy" id="1706839"/>
    <lineage>
        <taxon>Bacteria</taxon>
        <taxon>Pseudomonadati</taxon>
        <taxon>Pseudomonadota</taxon>
        <taxon>Alphaproteobacteria</taxon>
        <taxon>Rhodobacterales</taxon>
        <taxon>Paracoccaceae</taxon>
        <taxon>Paracoccus</taxon>
    </lineage>
</organism>
<dbReference type="Gene3D" id="3.10.105.10">
    <property type="entry name" value="Dipeptide-binding Protein, Domain 3"/>
    <property type="match status" value="1"/>
</dbReference>
<evidence type="ECO:0000256" key="4">
    <source>
        <dbReference type="ARBA" id="ARBA00022729"/>
    </source>
</evidence>
<keyword evidence="3" id="KW-0813">Transport</keyword>
<dbReference type="AlphaFoldDB" id="A0A4U0R6M2"/>
<dbReference type="PIRSF" id="PIRSF002741">
    <property type="entry name" value="MppA"/>
    <property type="match status" value="1"/>
</dbReference>
<dbReference type="InterPro" id="IPR039424">
    <property type="entry name" value="SBP_5"/>
</dbReference>
<gene>
    <name evidence="7" type="ORF">FA743_14535</name>
</gene>
<reference evidence="7 8" key="1">
    <citation type="submission" date="2019-04" db="EMBL/GenBank/DDBJ databases">
        <authorList>
            <person name="Li J."/>
        </authorList>
    </citation>
    <scope>NUCLEOTIDE SEQUENCE [LARGE SCALE GENOMIC DNA]</scope>
    <source>
        <strain evidence="7 8">KCTC 42687</strain>
    </source>
</reference>
<dbReference type="GO" id="GO:1904680">
    <property type="term" value="F:peptide transmembrane transporter activity"/>
    <property type="evidence" value="ECO:0007669"/>
    <property type="project" value="TreeGrafter"/>
</dbReference>
<dbReference type="PANTHER" id="PTHR30290">
    <property type="entry name" value="PERIPLASMIC BINDING COMPONENT OF ABC TRANSPORTER"/>
    <property type="match status" value="1"/>
</dbReference>
<comment type="similarity">
    <text evidence="2">Belongs to the bacterial solute-binding protein 5 family.</text>
</comment>
<dbReference type="GO" id="GO:0030288">
    <property type="term" value="C:outer membrane-bounded periplasmic space"/>
    <property type="evidence" value="ECO:0007669"/>
    <property type="project" value="UniProtKB-ARBA"/>
</dbReference>
<dbReference type="Gene3D" id="3.40.190.10">
    <property type="entry name" value="Periplasmic binding protein-like II"/>
    <property type="match status" value="1"/>
</dbReference>
<name>A0A4U0R6M2_9RHOB</name>
<dbReference type="RefSeq" id="WP_136886821.1">
    <property type="nucleotide sequence ID" value="NZ_SUNI01000015.1"/>
</dbReference>
<dbReference type="InterPro" id="IPR030678">
    <property type="entry name" value="Peptide/Ni-bd"/>
</dbReference>
<dbReference type="GO" id="GO:0015833">
    <property type="term" value="P:peptide transport"/>
    <property type="evidence" value="ECO:0007669"/>
    <property type="project" value="TreeGrafter"/>
</dbReference>
<feature type="signal peptide" evidence="5">
    <location>
        <begin position="1"/>
        <end position="27"/>
    </location>
</feature>
<dbReference type="SUPFAM" id="SSF53850">
    <property type="entry name" value="Periplasmic binding protein-like II"/>
    <property type="match status" value="1"/>
</dbReference>
<proteinExistence type="inferred from homology"/>
<dbReference type="CDD" id="cd08512">
    <property type="entry name" value="PBP2_NikA_DppA_OppA_like_7"/>
    <property type="match status" value="1"/>
</dbReference>
<keyword evidence="4 5" id="KW-0732">Signal</keyword>
<evidence type="ECO:0000256" key="2">
    <source>
        <dbReference type="ARBA" id="ARBA00005695"/>
    </source>
</evidence>
<sequence>MTGPTRLRLIATVSAAALGLSAPVVLAETPDDQLVVGFSMTNILTLDPAAITGKETVQVLANVYDGLVQLDPVNRTEVQPDLAESWEVAPDAMSITFTLRDGAEFASGNPVRAEDVVWSFRRLLTLNLAQASFLKTYGFTAEGAEQAFAAPDDRTVVVTLPQKINPQLIIATLGIVGPGSIIDSVLVTENEVDGDLGAAWLAQNSAGSAAFTLQQWQSNNLALLTRNDNFWGEPSTMRRIIWRHIPESQSQRLQLDQHDLDIAFQLAPADLAALETTEGVQIQTTPSAGFYYLAMSMADERFQNPKLREAIRYLIDYQGVNNAILPYFGEMHQRPISGGFFGLLDDPGYTLDPEKAKALLAEAGYPDGIDVTLRALSDDPFLNLATAMQGSLAQGGVRAEVITGSGEQIYGAMRERNFEMIVGRGGGGQLPDPDSNMRALIYNPDNSDEARLTNFQGWRTSFSDPKLNQMIDAAAAEADDEVRRQLYADIQNRIEEVVAPIIPFSEVVTSVAYRDDLNGFVLNPSWSTDLATVTKTR</sequence>
<evidence type="ECO:0000256" key="3">
    <source>
        <dbReference type="ARBA" id="ARBA00022448"/>
    </source>
</evidence>
<protein>
    <submittedName>
        <fullName evidence="7">ABC transporter substrate-binding protein</fullName>
    </submittedName>
</protein>
<dbReference type="EMBL" id="SUNI01000015">
    <property type="protein sequence ID" value="TJZ90609.1"/>
    <property type="molecule type" value="Genomic_DNA"/>
</dbReference>
<feature type="chain" id="PRO_5020937100" evidence="5">
    <location>
        <begin position="28"/>
        <end position="537"/>
    </location>
</feature>
<evidence type="ECO:0000313" key="8">
    <source>
        <dbReference type="Proteomes" id="UP000309747"/>
    </source>
</evidence>
<feature type="domain" description="Solute-binding protein family 5" evidence="6">
    <location>
        <begin position="77"/>
        <end position="445"/>
    </location>
</feature>
<dbReference type="GO" id="GO:0043190">
    <property type="term" value="C:ATP-binding cassette (ABC) transporter complex"/>
    <property type="evidence" value="ECO:0007669"/>
    <property type="project" value="InterPro"/>
</dbReference>
<evidence type="ECO:0000256" key="1">
    <source>
        <dbReference type="ARBA" id="ARBA00004418"/>
    </source>
</evidence>
<accession>A0A4U0R6M2</accession>
<dbReference type="InterPro" id="IPR000914">
    <property type="entry name" value="SBP_5_dom"/>
</dbReference>
<keyword evidence="8" id="KW-1185">Reference proteome</keyword>
<dbReference type="OrthoDB" id="9803988at2"/>
<dbReference type="PANTHER" id="PTHR30290:SF10">
    <property type="entry name" value="PERIPLASMIC OLIGOPEPTIDE-BINDING PROTEIN-RELATED"/>
    <property type="match status" value="1"/>
</dbReference>